<dbReference type="KEGG" id="pcy:PCYB_074290"/>
<reference evidence="1 2" key="1">
    <citation type="journal article" date="2012" name="Nat. Genet.">
        <title>Plasmodium cynomolgi genome sequences provide insight into Plasmodium vivax and the monkey malaria clade.</title>
        <authorList>
            <person name="Tachibana S."/>
            <person name="Sullivan S.A."/>
            <person name="Kawai S."/>
            <person name="Nakamura S."/>
            <person name="Kim H.R."/>
            <person name="Goto N."/>
            <person name="Arisue N."/>
            <person name="Palacpac N.M.Q."/>
            <person name="Honma H."/>
            <person name="Yagi M."/>
            <person name="Tougan T."/>
            <person name="Katakai Y."/>
            <person name="Kaneko O."/>
            <person name="Mita T."/>
            <person name="Kita K."/>
            <person name="Yasutomi Y."/>
            <person name="Sutton P.L."/>
            <person name="Shakhbatyan R."/>
            <person name="Horii T."/>
            <person name="Yasunaga T."/>
            <person name="Barnwell J.W."/>
            <person name="Escalante A.A."/>
            <person name="Carlton J.M."/>
            <person name="Tanabe K."/>
        </authorList>
    </citation>
    <scope>NUCLEOTIDE SEQUENCE [LARGE SCALE GENOMIC DNA]</scope>
    <source>
        <strain evidence="1 2">B</strain>
    </source>
</reference>
<evidence type="ECO:0008006" key="3">
    <source>
        <dbReference type="Google" id="ProtNLM"/>
    </source>
</evidence>
<gene>
    <name evidence="1" type="ORF">PCYB_074290</name>
</gene>
<sequence>MVHSDPFSNCAAEKCPPSLKSKFANRIPGLTSLEVGFDESMGASRSGSTMSGVFRKLAVICALFFLLQNLPQLERKNPTDLRKKVYHWRGLSQHELNKREENVSGSNEELDKLWKKELIKWKSDLYLINKETFWEFKRVCKINNVDFKWENEIWKKFREQMGKNIYEKELKDHQDFSKLKSNKPTEEEINNFILSKRDTFGIFCDYLKNERTSLIDHVIKEWIKVRGEFLDTVEYKAWKVRKLLKKMQKKEVAKLYS</sequence>
<dbReference type="OrthoDB" id="375954at2759"/>
<keyword evidence="2" id="KW-1185">Reference proteome</keyword>
<protein>
    <recommendedName>
        <fullName evidence="3">Plasmodium RESA N-terminal domain-containing protein</fullName>
    </recommendedName>
</protein>
<dbReference type="PhylomeDB" id="K6UJG3"/>
<dbReference type="AlphaFoldDB" id="K6UJG3"/>
<dbReference type="EMBL" id="DF157099">
    <property type="protein sequence ID" value="GAB65928.1"/>
    <property type="molecule type" value="Genomic_DNA"/>
</dbReference>
<dbReference type="GeneID" id="14692276"/>
<evidence type="ECO:0000313" key="2">
    <source>
        <dbReference type="Proteomes" id="UP000006319"/>
    </source>
</evidence>
<dbReference type="RefSeq" id="XP_004221875.1">
    <property type="nucleotide sequence ID" value="XM_004221827.1"/>
</dbReference>
<dbReference type="OMA" id="KETFWEF"/>
<accession>K6UJG3</accession>
<proteinExistence type="predicted"/>
<dbReference type="Proteomes" id="UP000006319">
    <property type="component" value="Chromosome 7"/>
</dbReference>
<evidence type="ECO:0000313" key="1">
    <source>
        <dbReference type="EMBL" id="GAB65928.1"/>
    </source>
</evidence>
<name>K6UJG3_PLACD</name>
<organism evidence="1 2">
    <name type="scientific">Plasmodium cynomolgi (strain B)</name>
    <dbReference type="NCBI Taxonomy" id="1120755"/>
    <lineage>
        <taxon>Eukaryota</taxon>
        <taxon>Sar</taxon>
        <taxon>Alveolata</taxon>
        <taxon>Apicomplexa</taxon>
        <taxon>Aconoidasida</taxon>
        <taxon>Haemosporida</taxon>
        <taxon>Plasmodiidae</taxon>
        <taxon>Plasmodium</taxon>
        <taxon>Plasmodium (Plasmodium)</taxon>
    </lineage>
</organism>
<dbReference type="VEuPathDB" id="PlasmoDB:PCYB_074290"/>